<feature type="compositionally biased region" description="Acidic residues" evidence="1">
    <location>
        <begin position="235"/>
        <end position="255"/>
    </location>
</feature>
<proteinExistence type="predicted"/>
<feature type="compositionally biased region" description="Low complexity" evidence="1">
    <location>
        <begin position="120"/>
        <end position="129"/>
    </location>
</feature>
<protein>
    <submittedName>
        <fullName evidence="2">Uncharacterized protein</fullName>
    </submittedName>
</protein>
<feature type="compositionally biased region" description="Acidic residues" evidence="1">
    <location>
        <begin position="161"/>
        <end position="170"/>
    </location>
</feature>
<gene>
    <name evidence="2" type="ORF">CHLNCDRAFT_142962</name>
</gene>
<feature type="compositionally biased region" description="Low complexity" evidence="1">
    <location>
        <begin position="610"/>
        <end position="636"/>
    </location>
</feature>
<feature type="region of interest" description="Disordered" evidence="1">
    <location>
        <begin position="35"/>
        <end position="315"/>
    </location>
</feature>
<dbReference type="AlphaFoldDB" id="E1Z964"/>
<feature type="region of interest" description="Disordered" evidence="1">
    <location>
        <begin position="545"/>
        <end position="642"/>
    </location>
</feature>
<feature type="compositionally biased region" description="Low complexity" evidence="1">
    <location>
        <begin position="211"/>
        <end position="223"/>
    </location>
</feature>
<dbReference type="EMBL" id="GL433839">
    <property type="protein sequence ID" value="EFN57462.1"/>
    <property type="molecule type" value="Genomic_DNA"/>
</dbReference>
<keyword evidence="3" id="KW-1185">Reference proteome</keyword>
<dbReference type="Proteomes" id="UP000008141">
    <property type="component" value="Unassembled WGS sequence"/>
</dbReference>
<feature type="compositionally biased region" description="Basic residues" evidence="1">
    <location>
        <begin position="561"/>
        <end position="573"/>
    </location>
</feature>
<dbReference type="OMA" id="GHEDRMS"/>
<feature type="compositionally biased region" description="Basic residues" evidence="1">
    <location>
        <begin position="259"/>
        <end position="272"/>
    </location>
</feature>
<reference evidence="2 3" key="1">
    <citation type="journal article" date="2010" name="Plant Cell">
        <title>The Chlorella variabilis NC64A genome reveals adaptation to photosymbiosis, coevolution with viruses, and cryptic sex.</title>
        <authorList>
            <person name="Blanc G."/>
            <person name="Duncan G."/>
            <person name="Agarkova I."/>
            <person name="Borodovsky M."/>
            <person name="Gurnon J."/>
            <person name="Kuo A."/>
            <person name="Lindquist E."/>
            <person name="Lucas S."/>
            <person name="Pangilinan J."/>
            <person name="Polle J."/>
            <person name="Salamov A."/>
            <person name="Terry A."/>
            <person name="Yamada T."/>
            <person name="Dunigan D.D."/>
            <person name="Grigoriev I.V."/>
            <person name="Claverie J.M."/>
            <person name="Van Etten J.L."/>
        </authorList>
    </citation>
    <scope>NUCLEOTIDE SEQUENCE [LARGE SCALE GENOMIC DNA]</scope>
    <source>
        <strain evidence="2 3">NC64A</strain>
    </source>
</reference>
<accession>E1Z964</accession>
<evidence type="ECO:0000313" key="3">
    <source>
        <dbReference type="Proteomes" id="UP000008141"/>
    </source>
</evidence>
<feature type="compositionally biased region" description="Basic residues" evidence="1">
    <location>
        <begin position="582"/>
        <end position="602"/>
    </location>
</feature>
<dbReference type="OrthoDB" id="10674581at2759"/>
<name>E1Z964_CHLVA</name>
<dbReference type="InParanoid" id="E1Z964"/>
<sequence>MYNTFARKKAKLEPPAEAQASIVENKAGSILQFLKPLGTGNSKGPKALAASAAKEGAAAAKPLQPLRPLLPTGRKPDAAVGSKPAGSKLKRRFDSQGFDFGADAIGDTSRKEADPKPRRQQQQPCQHVQLATKPKAPSAVLQRLVVRAANKAQGGQSDSSDGIEDSDSEDAAGASAHGWGKEQKGHQQQPRNLKQQVVDWEDEEPEEEGKSGAAAGDARATATDDQECWKRAAEDEPDWEEADGQESEDASEEDEDSKKNRHQQHQRGRKRAATAESASDWAPESADSDSDSEDTGSLPGEARQQARDRVKRGVRPAKPAITAAVHAVTRVALASTFGSGVRKQTGVAAGGAAATGGEMVKQEVEEALLAAVAATAEAKAARGKKRKGPAAAELPLMLPAGKPAVGLAGSLPAAGWVASYCHGSLAFSATLVTHREPAQLLCEVPGHLLNLEGDSGTIGRVAVERGSGKEAALQLDLMGIVYQAELVPLAATAAVVRMKPSGDSLVCEQLYPMLLRCQPANDFVADNEELFRDLEAYDSDRYCADSEGEKGGGRAAGKGKAPGKGKGGGKGRGKATGGSKKAGPRKTKGRGAHKKAAPRKAKAAPTSEPLGGKARGTGAARKARAVALAAPPQQAASDSYFV</sequence>
<feature type="compositionally biased region" description="Basic and acidic residues" evidence="1">
    <location>
        <begin position="108"/>
        <end position="117"/>
    </location>
</feature>
<organism evidence="3">
    <name type="scientific">Chlorella variabilis</name>
    <name type="common">Green alga</name>
    <dbReference type="NCBI Taxonomy" id="554065"/>
    <lineage>
        <taxon>Eukaryota</taxon>
        <taxon>Viridiplantae</taxon>
        <taxon>Chlorophyta</taxon>
        <taxon>core chlorophytes</taxon>
        <taxon>Trebouxiophyceae</taxon>
        <taxon>Chlorellales</taxon>
        <taxon>Chlorellaceae</taxon>
        <taxon>Chlorella clade</taxon>
        <taxon>Chlorella</taxon>
    </lineage>
</organism>
<evidence type="ECO:0000313" key="2">
    <source>
        <dbReference type="EMBL" id="EFN57462.1"/>
    </source>
</evidence>
<feature type="compositionally biased region" description="Low complexity" evidence="1">
    <location>
        <begin position="42"/>
        <end position="63"/>
    </location>
</feature>
<evidence type="ECO:0000256" key="1">
    <source>
        <dbReference type="SAM" id="MobiDB-lite"/>
    </source>
</evidence>
<dbReference type="KEGG" id="cvr:CHLNCDRAFT_142962"/>
<dbReference type="GeneID" id="17357087"/>
<feature type="compositionally biased region" description="Polar residues" evidence="1">
    <location>
        <begin position="186"/>
        <end position="195"/>
    </location>
</feature>
<dbReference type="RefSeq" id="XP_005849564.1">
    <property type="nucleotide sequence ID" value="XM_005849502.1"/>
</dbReference>
<feature type="compositionally biased region" description="Low complexity" evidence="1">
    <location>
        <begin position="275"/>
        <end position="285"/>
    </location>
</feature>